<name>A0A9Q0PC75_SALPP</name>
<evidence type="ECO:0000313" key="1">
    <source>
        <dbReference type="EMBL" id="KAJ6685588.1"/>
    </source>
</evidence>
<keyword evidence="2" id="KW-1185">Reference proteome</keyword>
<reference evidence="1" key="1">
    <citation type="submission" date="2022-11" db="EMBL/GenBank/DDBJ databases">
        <authorList>
            <person name="Hyden B.L."/>
            <person name="Feng K."/>
            <person name="Yates T."/>
            <person name="Jawdy S."/>
            <person name="Smart L.B."/>
            <person name="Muchero W."/>
        </authorList>
    </citation>
    <scope>NUCLEOTIDE SEQUENCE</scope>
    <source>
        <tissue evidence="1">Shoot tip</tissue>
    </source>
</reference>
<proteinExistence type="predicted"/>
<dbReference type="Proteomes" id="UP001151532">
    <property type="component" value="Chromosome 2"/>
</dbReference>
<reference evidence="1" key="2">
    <citation type="journal article" date="2023" name="Int. J. Mol. Sci.">
        <title>De Novo Assembly and Annotation of 11 Diverse Shrub Willow (Salix) Genomes Reveals Novel Gene Organization in Sex-Linked Regions.</title>
        <authorList>
            <person name="Hyden B."/>
            <person name="Feng K."/>
            <person name="Yates T.B."/>
            <person name="Jawdy S."/>
            <person name="Cereghino C."/>
            <person name="Smart L.B."/>
            <person name="Muchero W."/>
        </authorList>
    </citation>
    <scope>NUCLEOTIDE SEQUENCE</scope>
    <source>
        <tissue evidence="1">Shoot tip</tissue>
    </source>
</reference>
<protein>
    <submittedName>
        <fullName evidence="1">Uncharacterized protein</fullName>
    </submittedName>
</protein>
<sequence>MRYINGDVILPVINGLGICVERAQRIKTWIHLCARNISFSFFPLLLCCNEKISVLITASSKLMQGYNSLYFTLELL</sequence>
<comment type="caution">
    <text evidence="1">The sequence shown here is derived from an EMBL/GenBank/DDBJ whole genome shotgun (WGS) entry which is preliminary data.</text>
</comment>
<gene>
    <name evidence="1" type="ORF">OIU79_015583</name>
</gene>
<evidence type="ECO:0000313" key="2">
    <source>
        <dbReference type="Proteomes" id="UP001151532"/>
    </source>
</evidence>
<accession>A0A9Q0PC75</accession>
<organism evidence="1 2">
    <name type="scientific">Salix purpurea</name>
    <name type="common">Purple osier willow</name>
    <dbReference type="NCBI Taxonomy" id="77065"/>
    <lineage>
        <taxon>Eukaryota</taxon>
        <taxon>Viridiplantae</taxon>
        <taxon>Streptophyta</taxon>
        <taxon>Embryophyta</taxon>
        <taxon>Tracheophyta</taxon>
        <taxon>Spermatophyta</taxon>
        <taxon>Magnoliopsida</taxon>
        <taxon>eudicotyledons</taxon>
        <taxon>Gunneridae</taxon>
        <taxon>Pentapetalae</taxon>
        <taxon>rosids</taxon>
        <taxon>fabids</taxon>
        <taxon>Malpighiales</taxon>
        <taxon>Salicaceae</taxon>
        <taxon>Saliceae</taxon>
        <taxon>Salix</taxon>
    </lineage>
</organism>
<dbReference type="AlphaFoldDB" id="A0A9Q0PC75"/>
<dbReference type="EMBL" id="JAPFFK010000019">
    <property type="protein sequence ID" value="KAJ6685588.1"/>
    <property type="molecule type" value="Genomic_DNA"/>
</dbReference>